<evidence type="ECO:0000313" key="4">
    <source>
        <dbReference type="RefSeq" id="XP_065665997.1"/>
    </source>
</evidence>
<keyword evidence="3" id="KW-1185">Reference proteome</keyword>
<dbReference type="Proteomes" id="UP001652625">
    <property type="component" value="Chromosome 11"/>
</dbReference>
<feature type="signal peptide" evidence="2">
    <location>
        <begin position="1"/>
        <end position="22"/>
    </location>
</feature>
<dbReference type="GeneID" id="100197518"/>
<reference evidence="4" key="1">
    <citation type="submission" date="2025-08" db="UniProtKB">
        <authorList>
            <consortium name="RefSeq"/>
        </authorList>
    </citation>
    <scope>IDENTIFICATION</scope>
</reference>
<dbReference type="Gene3D" id="3.20.20.80">
    <property type="entry name" value="Glycosidases"/>
    <property type="match status" value="1"/>
</dbReference>
<name>A0ABM4CVN5_HYDVU</name>
<keyword evidence="2" id="KW-0732">Signal</keyword>
<comment type="similarity">
    <text evidence="1">Belongs to the glycosyl hydrolase 79 family.</text>
</comment>
<feature type="chain" id="PRO_5046411697" evidence="2">
    <location>
        <begin position="23"/>
        <end position="508"/>
    </location>
</feature>
<sequence>MVIAFFYTFFSLIICYSRFNEAAENNKTSKFCELQKLIAKRPPKQKNQKQLIEVYSGNRCKLDRNFLSFSIDAIEVMRRFRCFPLRSAKINVLASGLSPAFLRIGGTPQDFLTFLVKANESTDIKTSCTPKFENWRKLKPFKLSSQYFEEIGVFAKENHLELIFGLNALKRYSNMSWDNNNAVEIMKFMKGKNLTTIWTLGNEPNRFKKYGTKVSISPRQLAADFLKLRLISTHKIYGPDISHPTCNSLKYLKNFLRNKPLLDALTYHHYSMHQNLSTIEMFLNPFYLDKFHEENGWIRSLITSEKMNVDLWLGETGSASGGGAQNLSDTFASGFLYLGKLGTAAADCHKVVIRQTLYGGYYGMLDPITHDPLPDYWSSLLYKKLVGQVLLSHQSLKNGYLRIFTYCARNSSTQVVIMAINFNVDNDAILQVKMFGYSLVEKFILTAPNKNLQSKVVLLNGEQLKLKSDGSLPSLNGTFDRQPFSLPPQSYGFFVLQNAELDDCKDTI</sequence>
<evidence type="ECO:0000256" key="2">
    <source>
        <dbReference type="SAM" id="SignalP"/>
    </source>
</evidence>
<dbReference type="PANTHER" id="PTHR46145">
    <property type="entry name" value="HEPARANASE"/>
    <property type="match status" value="1"/>
</dbReference>
<dbReference type="Pfam" id="PF03662">
    <property type="entry name" value="Glyco_hydro_79n"/>
    <property type="match status" value="1"/>
</dbReference>
<proteinExistence type="inferred from homology"/>
<organism evidence="3 4">
    <name type="scientific">Hydra vulgaris</name>
    <name type="common">Hydra</name>
    <name type="synonym">Hydra attenuata</name>
    <dbReference type="NCBI Taxonomy" id="6087"/>
    <lineage>
        <taxon>Eukaryota</taxon>
        <taxon>Metazoa</taxon>
        <taxon>Cnidaria</taxon>
        <taxon>Hydrozoa</taxon>
        <taxon>Hydroidolina</taxon>
        <taxon>Anthoathecata</taxon>
        <taxon>Aplanulata</taxon>
        <taxon>Hydridae</taxon>
        <taxon>Hydra</taxon>
    </lineage>
</organism>
<accession>A0ABM4CVN5</accession>
<gene>
    <name evidence="4" type="primary">LOC100197518</name>
</gene>
<dbReference type="RefSeq" id="XP_065665997.1">
    <property type="nucleotide sequence ID" value="XM_065809925.1"/>
</dbReference>
<evidence type="ECO:0000256" key="1">
    <source>
        <dbReference type="ARBA" id="ARBA00009800"/>
    </source>
</evidence>
<evidence type="ECO:0000313" key="3">
    <source>
        <dbReference type="Proteomes" id="UP001652625"/>
    </source>
</evidence>
<dbReference type="PANTHER" id="PTHR46145:SF4">
    <property type="entry name" value="HEPARANASE"/>
    <property type="match status" value="1"/>
</dbReference>
<dbReference type="SUPFAM" id="SSF51445">
    <property type="entry name" value="(Trans)glycosidases"/>
    <property type="match status" value="1"/>
</dbReference>
<dbReference type="InterPro" id="IPR017853">
    <property type="entry name" value="GH"/>
</dbReference>
<dbReference type="InterPro" id="IPR005199">
    <property type="entry name" value="Glyco_hydro_79"/>
</dbReference>
<protein>
    <submittedName>
        <fullName evidence="4">Heparanase</fullName>
    </submittedName>
</protein>